<evidence type="ECO:0000256" key="1">
    <source>
        <dbReference type="ARBA" id="ARBA00022679"/>
    </source>
</evidence>
<organism evidence="2 3">
    <name type="scientific">Methanolobus sediminis</name>
    <dbReference type="NCBI Taxonomy" id="3072978"/>
    <lineage>
        <taxon>Archaea</taxon>
        <taxon>Methanobacteriati</taxon>
        <taxon>Methanobacteriota</taxon>
        <taxon>Stenosarchaea group</taxon>
        <taxon>Methanomicrobia</taxon>
        <taxon>Methanosarcinales</taxon>
        <taxon>Methanosarcinaceae</taxon>
        <taxon>Methanolobus</taxon>
    </lineage>
</organism>
<dbReference type="PANTHER" id="PTHR43300">
    <property type="entry name" value="ACETYLTRANSFERASE"/>
    <property type="match status" value="1"/>
</dbReference>
<dbReference type="AlphaFoldDB" id="A0AA51YJC1"/>
<dbReference type="Pfam" id="PF00132">
    <property type="entry name" value="Hexapep"/>
    <property type="match status" value="1"/>
</dbReference>
<keyword evidence="1" id="KW-0808">Transferase</keyword>
<name>A0AA51YJC1_9EURY</name>
<dbReference type="InterPro" id="IPR001451">
    <property type="entry name" value="Hexapep"/>
</dbReference>
<reference evidence="2 3" key="1">
    <citation type="submission" date="2023-08" db="EMBL/GenBank/DDBJ databases">
        <title>Methanolobus mangrovi sp. nov. and Methanolobus sediminis sp. nov, two novel methylotrophic methanogens isolated from mangrove sediments in China.</title>
        <authorList>
            <person name="Zhou J."/>
        </authorList>
    </citation>
    <scope>NUCLEOTIDE SEQUENCE [LARGE SCALE GENOMIC DNA]</scope>
    <source>
        <strain evidence="2 3">FTZ6</strain>
    </source>
</reference>
<dbReference type="GeneID" id="84231364"/>
<dbReference type="EMBL" id="CP133592">
    <property type="protein sequence ID" value="WMW25436.1"/>
    <property type="molecule type" value="Genomic_DNA"/>
</dbReference>
<dbReference type="Gene3D" id="2.160.10.10">
    <property type="entry name" value="Hexapeptide repeat proteins"/>
    <property type="match status" value="1"/>
</dbReference>
<proteinExistence type="predicted"/>
<dbReference type="PROSITE" id="PS00101">
    <property type="entry name" value="HEXAPEP_TRANSFERASES"/>
    <property type="match status" value="1"/>
</dbReference>
<gene>
    <name evidence="2" type="ORF">RE474_01565</name>
</gene>
<dbReference type="PANTHER" id="PTHR43300:SF11">
    <property type="entry name" value="ACETYLTRANSFERASE RV3034C-RELATED"/>
    <property type="match status" value="1"/>
</dbReference>
<dbReference type="GO" id="GO:0016740">
    <property type="term" value="F:transferase activity"/>
    <property type="evidence" value="ECO:0007669"/>
    <property type="project" value="UniProtKB-KW"/>
</dbReference>
<keyword evidence="3" id="KW-1185">Reference proteome</keyword>
<dbReference type="InterPro" id="IPR050179">
    <property type="entry name" value="Trans_hexapeptide_repeat"/>
</dbReference>
<protein>
    <submittedName>
        <fullName evidence="2">DapH/DapD/GlmU-related protein</fullName>
    </submittedName>
</protein>
<dbReference type="InterPro" id="IPR018357">
    <property type="entry name" value="Hexapep_transf_CS"/>
</dbReference>
<dbReference type="KEGG" id="mseb:RE474_01565"/>
<dbReference type="InterPro" id="IPR011004">
    <property type="entry name" value="Trimer_LpxA-like_sf"/>
</dbReference>
<evidence type="ECO:0000313" key="3">
    <source>
        <dbReference type="Proteomes" id="UP001182908"/>
    </source>
</evidence>
<dbReference type="Proteomes" id="UP001182908">
    <property type="component" value="Chromosome"/>
</dbReference>
<sequence length="153" mass="16306">MQAINKPLKKILKYLGSISPANKVRIYLLNLAGYCIGNQVYIGEGFLVIDKLQDRKNVIIGDRVSIAPRVICITASDPNNSKIAPYVTCKHGTVTIEDDAWIGAGSIIMPDVSVGAGAVVGAGSVVTKNVESYTVVAGVPARKIKKIDLINLK</sequence>
<dbReference type="RefSeq" id="WP_309311239.1">
    <property type="nucleotide sequence ID" value="NZ_CP133592.1"/>
</dbReference>
<dbReference type="SUPFAM" id="SSF51161">
    <property type="entry name" value="Trimeric LpxA-like enzymes"/>
    <property type="match status" value="1"/>
</dbReference>
<accession>A0AA51YJC1</accession>
<evidence type="ECO:0000313" key="2">
    <source>
        <dbReference type="EMBL" id="WMW25436.1"/>
    </source>
</evidence>